<dbReference type="SUPFAM" id="SSF55729">
    <property type="entry name" value="Acyl-CoA N-acyltransferases (Nat)"/>
    <property type="match status" value="1"/>
</dbReference>
<dbReference type="InterPro" id="IPR016181">
    <property type="entry name" value="Acyl_CoA_acyltransferase"/>
</dbReference>
<dbReference type="EMBL" id="FOBH01000009">
    <property type="protein sequence ID" value="SEL37440.1"/>
    <property type="molecule type" value="Genomic_DNA"/>
</dbReference>
<evidence type="ECO:0000313" key="1">
    <source>
        <dbReference type="EMBL" id="SEL37440.1"/>
    </source>
</evidence>
<dbReference type="OrthoDB" id="582214at2"/>
<dbReference type="Pfam" id="PF13444">
    <property type="entry name" value="Acetyltransf_5"/>
    <property type="match status" value="1"/>
</dbReference>
<sequence>MSIPERFTLGDAFKQYFEIVPAFSTALKDEVYRVRHQVYCEDLGFEPVRPDRRETDEHDSNSLHLLMRNVKTGEFVGCTRIVRPRQGDPHYQLPFEKSCAAALDRSIVDPAKLPRHHIAEVSRLAVVAGYRRRKGEENSAVGISSEDFGTPKQPRFPFIPIGLYLGTTELARLNGIDTLFVLTEERLANHFDKLGFQLQYIGQQIEHHGKRVPSMMGISAIINNMRSNLRPLYRAIATDIEKNYHSRI</sequence>
<reference evidence="1 2" key="1">
    <citation type="submission" date="2016-10" db="EMBL/GenBank/DDBJ databases">
        <authorList>
            <person name="de Groot N.N."/>
        </authorList>
    </citation>
    <scope>NUCLEOTIDE SEQUENCE [LARGE SCALE GENOMIC DNA]</scope>
    <source>
        <strain evidence="1 2">Nv1</strain>
    </source>
</reference>
<proteinExistence type="predicted"/>
<dbReference type="InterPro" id="IPR022484">
    <property type="entry name" value="PEP-CTERM/exosrtase_acylTfrase"/>
</dbReference>
<dbReference type="Proteomes" id="UP000198620">
    <property type="component" value="Unassembled WGS sequence"/>
</dbReference>
<gene>
    <name evidence="1" type="ORF">SAMN05216387_10994</name>
</gene>
<dbReference type="Gene3D" id="3.40.630.30">
    <property type="match status" value="1"/>
</dbReference>
<organism evidence="1 2">
    <name type="scientific">Nitrosovibrio tenuis</name>
    <dbReference type="NCBI Taxonomy" id="1233"/>
    <lineage>
        <taxon>Bacteria</taxon>
        <taxon>Pseudomonadati</taxon>
        <taxon>Pseudomonadota</taxon>
        <taxon>Betaproteobacteria</taxon>
        <taxon>Nitrosomonadales</taxon>
        <taxon>Nitrosomonadaceae</taxon>
        <taxon>Nitrosovibrio</taxon>
    </lineage>
</organism>
<dbReference type="RefSeq" id="WP_090829104.1">
    <property type="nucleotide sequence ID" value="NZ_FOBH01000009.1"/>
</dbReference>
<dbReference type="NCBIfam" id="TIGR03694">
    <property type="entry name" value="exosort_acyl"/>
    <property type="match status" value="1"/>
</dbReference>
<accession>A0A1H7PNP4</accession>
<keyword evidence="2" id="KW-1185">Reference proteome</keyword>
<name>A0A1H7PNP4_9PROT</name>
<evidence type="ECO:0000313" key="2">
    <source>
        <dbReference type="Proteomes" id="UP000198620"/>
    </source>
</evidence>
<protein>
    <submittedName>
        <fullName evidence="1">N-acyl amino acid synthase, PEP-CTERM/exosortase system-associated</fullName>
    </submittedName>
</protein>
<dbReference type="AlphaFoldDB" id="A0A1H7PNP4"/>
<dbReference type="STRING" id="1233.SAMN05216387_10994"/>